<evidence type="ECO:0000313" key="6">
    <source>
        <dbReference type="Proteomes" id="UP001517367"/>
    </source>
</evidence>
<keyword evidence="1" id="KW-0175">Coiled coil</keyword>
<evidence type="ECO:0000256" key="2">
    <source>
        <dbReference type="SAM" id="Phobius"/>
    </source>
</evidence>
<evidence type="ECO:0000259" key="4">
    <source>
        <dbReference type="Pfam" id="PF14257"/>
    </source>
</evidence>
<evidence type="ECO:0000256" key="3">
    <source>
        <dbReference type="SAM" id="SignalP"/>
    </source>
</evidence>
<dbReference type="Proteomes" id="UP001517367">
    <property type="component" value="Unassembled WGS sequence"/>
</dbReference>
<keyword evidence="2" id="KW-0472">Membrane</keyword>
<gene>
    <name evidence="5" type="ORF">E5L68_016020</name>
</gene>
<feature type="signal peptide" evidence="3">
    <location>
        <begin position="1"/>
        <end position="23"/>
    </location>
</feature>
<dbReference type="EMBL" id="SRMP02000034">
    <property type="protein sequence ID" value="MFN0292904.1"/>
    <property type="molecule type" value="Genomic_DNA"/>
</dbReference>
<accession>A0ABW9JML2</accession>
<proteinExistence type="predicted"/>
<keyword evidence="3" id="KW-0732">Signal</keyword>
<feature type="domain" description="DUF4349" evidence="4">
    <location>
        <begin position="80"/>
        <end position="284"/>
    </location>
</feature>
<name>A0ABW9JML2_9SPHI</name>
<organism evidence="5 6">
    <name type="scientific">Pedobacter helvus</name>
    <dbReference type="NCBI Taxonomy" id="2563444"/>
    <lineage>
        <taxon>Bacteria</taxon>
        <taxon>Pseudomonadati</taxon>
        <taxon>Bacteroidota</taxon>
        <taxon>Sphingobacteriia</taxon>
        <taxon>Sphingobacteriales</taxon>
        <taxon>Sphingobacteriaceae</taxon>
        <taxon>Pedobacter</taxon>
    </lineage>
</organism>
<keyword evidence="6" id="KW-1185">Reference proteome</keyword>
<dbReference type="RefSeq" id="WP_138728660.1">
    <property type="nucleotide sequence ID" value="NZ_SRMP02000034.1"/>
</dbReference>
<evidence type="ECO:0000256" key="1">
    <source>
        <dbReference type="SAM" id="Coils"/>
    </source>
</evidence>
<reference evidence="5 6" key="1">
    <citation type="submission" date="2024-12" db="EMBL/GenBank/DDBJ databases">
        <authorList>
            <person name="Hu S."/>
        </authorList>
    </citation>
    <scope>NUCLEOTIDE SEQUENCE [LARGE SCALE GENOMIC DNA]</scope>
    <source>
        <strain evidence="5 6">P-25</strain>
    </source>
</reference>
<keyword evidence="2" id="KW-1133">Transmembrane helix</keyword>
<feature type="transmembrane region" description="Helical" evidence="2">
    <location>
        <begin position="265"/>
        <end position="286"/>
    </location>
</feature>
<evidence type="ECO:0000313" key="5">
    <source>
        <dbReference type="EMBL" id="MFN0292904.1"/>
    </source>
</evidence>
<sequence>MKNNILTLLVALTILCSCSSNQEKETATENIKVVADEVVVTEENRVYEAAAAPAAQFALPDKPTTTKLSTTDNQLIINKQKIIKDGSMTVKSRNISDSKKRIDQLLKKLNAYYESEDLQNNEQSVAYNLKIRIPSASFEQLIAALENGEDKIEAKNLQARDVTEEYVDIETRLTTKRQYLQRYKQILAKAATVKDILAIEENIRTLEEEIDSQQGRLKYLADQVAFSTLNINLYQEKEYLQQPQSGFLTRTKVALNNGWQSIVDFVLWMLSIWPYLIILFISYLTIKRIIKIRRQRIKSKETN</sequence>
<dbReference type="PROSITE" id="PS51257">
    <property type="entry name" value="PROKAR_LIPOPROTEIN"/>
    <property type="match status" value="1"/>
</dbReference>
<dbReference type="Pfam" id="PF14257">
    <property type="entry name" value="DUF4349"/>
    <property type="match status" value="1"/>
</dbReference>
<dbReference type="InterPro" id="IPR025645">
    <property type="entry name" value="DUF4349"/>
</dbReference>
<feature type="chain" id="PRO_5045538693" evidence="3">
    <location>
        <begin position="24"/>
        <end position="303"/>
    </location>
</feature>
<comment type="caution">
    <text evidence="5">The sequence shown here is derived from an EMBL/GenBank/DDBJ whole genome shotgun (WGS) entry which is preliminary data.</text>
</comment>
<feature type="coiled-coil region" evidence="1">
    <location>
        <begin position="189"/>
        <end position="223"/>
    </location>
</feature>
<protein>
    <submittedName>
        <fullName evidence="5">DUF4349 domain-containing protein</fullName>
    </submittedName>
</protein>
<feature type="coiled-coil region" evidence="1">
    <location>
        <begin position="138"/>
        <end position="165"/>
    </location>
</feature>
<keyword evidence="2" id="KW-0812">Transmembrane</keyword>